<feature type="transmembrane region" description="Helical" evidence="6">
    <location>
        <begin position="12"/>
        <end position="31"/>
    </location>
</feature>
<evidence type="ECO:0000256" key="3">
    <source>
        <dbReference type="ARBA" id="ARBA00022692"/>
    </source>
</evidence>
<evidence type="ECO:0000256" key="4">
    <source>
        <dbReference type="ARBA" id="ARBA00022989"/>
    </source>
</evidence>
<keyword evidence="3 6" id="KW-0812">Transmembrane</keyword>
<dbReference type="GO" id="GO:0005886">
    <property type="term" value="C:plasma membrane"/>
    <property type="evidence" value="ECO:0007669"/>
    <property type="project" value="UniProtKB-SubCell"/>
</dbReference>
<dbReference type="Proteomes" id="UP000398619">
    <property type="component" value="Unassembled WGS sequence"/>
</dbReference>
<dbReference type="InterPro" id="IPR050327">
    <property type="entry name" value="Proton-linked_MCT"/>
</dbReference>
<keyword evidence="4 6" id="KW-1133">Transmembrane helix</keyword>
<dbReference type="Gene3D" id="1.20.1250.20">
    <property type="entry name" value="MFS general substrate transporter like domains"/>
    <property type="match status" value="2"/>
</dbReference>
<dbReference type="Pfam" id="PF07690">
    <property type="entry name" value="MFS_1"/>
    <property type="match status" value="1"/>
</dbReference>
<dbReference type="PANTHER" id="PTHR11360">
    <property type="entry name" value="MONOCARBOXYLATE TRANSPORTER"/>
    <property type="match status" value="1"/>
</dbReference>
<evidence type="ECO:0000256" key="5">
    <source>
        <dbReference type="ARBA" id="ARBA00023136"/>
    </source>
</evidence>
<feature type="transmembrane region" description="Helical" evidence="6">
    <location>
        <begin position="51"/>
        <end position="70"/>
    </location>
</feature>
<evidence type="ECO:0000259" key="7">
    <source>
        <dbReference type="PROSITE" id="PS50850"/>
    </source>
</evidence>
<feature type="domain" description="Major facilitator superfamily (MFS) profile" evidence="7">
    <location>
        <begin position="15"/>
        <end position="417"/>
    </location>
</feature>
<feature type="transmembrane region" description="Helical" evidence="6">
    <location>
        <begin position="82"/>
        <end position="98"/>
    </location>
</feature>
<accession>A0A564TCV2</accession>
<evidence type="ECO:0000313" key="9">
    <source>
        <dbReference type="Proteomes" id="UP000398619"/>
    </source>
</evidence>
<dbReference type="AlphaFoldDB" id="A0A564TCV2"/>
<organism evidence="8 9">
    <name type="scientific">Dorea longicatena</name>
    <dbReference type="NCBI Taxonomy" id="88431"/>
    <lineage>
        <taxon>Bacteria</taxon>
        <taxon>Bacillati</taxon>
        <taxon>Bacillota</taxon>
        <taxon>Clostridia</taxon>
        <taxon>Lachnospirales</taxon>
        <taxon>Lachnospiraceae</taxon>
        <taxon>Dorea</taxon>
    </lineage>
</organism>
<feature type="transmembrane region" description="Helical" evidence="6">
    <location>
        <begin position="238"/>
        <end position="260"/>
    </location>
</feature>
<evidence type="ECO:0000313" key="8">
    <source>
        <dbReference type="EMBL" id="VUX04909.1"/>
    </source>
</evidence>
<feature type="transmembrane region" description="Helical" evidence="6">
    <location>
        <begin position="147"/>
        <end position="167"/>
    </location>
</feature>
<dbReference type="InterPro" id="IPR011701">
    <property type="entry name" value="MFS"/>
</dbReference>
<dbReference type="PANTHER" id="PTHR11360:SF284">
    <property type="entry name" value="EG:103B4.3 PROTEIN-RELATED"/>
    <property type="match status" value="1"/>
</dbReference>
<dbReference type="InterPro" id="IPR036259">
    <property type="entry name" value="MFS_trans_sf"/>
</dbReference>
<feature type="transmembrane region" description="Helical" evidence="6">
    <location>
        <begin position="331"/>
        <end position="357"/>
    </location>
</feature>
<feature type="transmembrane region" description="Helical" evidence="6">
    <location>
        <begin position="104"/>
        <end position="126"/>
    </location>
</feature>
<gene>
    <name evidence="8" type="primary">yhjX_2</name>
    <name evidence="8" type="ORF">DLSSTS7063_01476</name>
</gene>
<dbReference type="GO" id="GO:0022857">
    <property type="term" value="F:transmembrane transporter activity"/>
    <property type="evidence" value="ECO:0007669"/>
    <property type="project" value="InterPro"/>
</dbReference>
<evidence type="ECO:0000256" key="2">
    <source>
        <dbReference type="ARBA" id="ARBA00022448"/>
    </source>
</evidence>
<dbReference type="EMBL" id="CABHNM010000033">
    <property type="protein sequence ID" value="VUX04909.1"/>
    <property type="molecule type" value="Genomic_DNA"/>
</dbReference>
<reference evidence="8 9" key="1">
    <citation type="submission" date="2019-07" db="EMBL/GenBank/DDBJ databases">
        <authorList>
            <person name="Hibberd C M."/>
            <person name="Gehrig L. J."/>
            <person name="Chang H.-W."/>
            <person name="Venkatesh S."/>
        </authorList>
    </citation>
    <scope>NUCLEOTIDE SEQUENCE [LARGE SCALE GENOMIC DNA]</scope>
    <source>
        <strain evidence="8">Dorea_longicatena_SSTS_Bg7063</strain>
    </source>
</reference>
<sequence>MTIKESFNLGQGWHLMIFAILAMLVTNAGVNDGLNIALPAISEGAGLNYELCLSMGTVAGFVGVAMMLVIAKFRDRFGGRKVSAALFVVFGLTYYFLFLRATNIVMYALAQCIMVSCGQGCFYLCTGPMQSDWFPKKRGVVNGISTIGANIGTAILAPMMTALLTFADYKTSLSVFAVAAVVLGIYAFVKLRDDPIEAGMYPDNVSKEVYEKEYKQLAQHDEYVSDWTISKMLKCKEVWLAAIVPGFITLGLLGIITQFVKRNTALGLSQGAAVSAMTVAGLIGIIGSYAIGYLDTKIGTKKACMIYCGIFALGIACNLLATFWLPLVYASIFIVGFSLGGSTNMSLSFPASIFGVLDYPKVNGVIFPINYCIGCLNFVVNAIVMKLTGSLTGAYVVYLLLFIINIIIVAKTEEGKWDKLKHPELMDK</sequence>
<proteinExistence type="predicted"/>
<keyword evidence="5 6" id="KW-0472">Membrane</keyword>
<name>A0A564TCV2_9FIRM</name>
<evidence type="ECO:0000256" key="6">
    <source>
        <dbReference type="SAM" id="Phobius"/>
    </source>
</evidence>
<feature type="transmembrane region" description="Helical" evidence="6">
    <location>
        <begin position="304"/>
        <end position="325"/>
    </location>
</feature>
<comment type="subcellular location">
    <subcellularLocation>
        <location evidence="1">Cell membrane</location>
        <topology evidence="1">Multi-pass membrane protein</topology>
    </subcellularLocation>
</comment>
<dbReference type="PROSITE" id="PS50850">
    <property type="entry name" value="MFS"/>
    <property type="match status" value="1"/>
</dbReference>
<feature type="transmembrane region" description="Helical" evidence="6">
    <location>
        <begin position="390"/>
        <end position="410"/>
    </location>
</feature>
<protein>
    <submittedName>
        <fullName evidence="8">Putative MFS-type transporter YhjX</fullName>
    </submittedName>
</protein>
<evidence type="ECO:0000256" key="1">
    <source>
        <dbReference type="ARBA" id="ARBA00004651"/>
    </source>
</evidence>
<dbReference type="SUPFAM" id="SSF103473">
    <property type="entry name" value="MFS general substrate transporter"/>
    <property type="match status" value="1"/>
</dbReference>
<feature type="transmembrane region" description="Helical" evidence="6">
    <location>
        <begin position="272"/>
        <end position="292"/>
    </location>
</feature>
<keyword evidence="2" id="KW-0813">Transport</keyword>
<feature type="transmembrane region" description="Helical" evidence="6">
    <location>
        <begin position="173"/>
        <end position="191"/>
    </location>
</feature>
<feature type="transmembrane region" description="Helical" evidence="6">
    <location>
        <begin position="364"/>
        <end position="384"/>
    </location>
</feature>
<dbReference type="InterPro" id="IPR020846">
    <property type="entry name" value="MFS_dom"/>
</dbReference>